<keyword evidence="1" id="KW-0547">Nucleotide-binding</keyword>
<evidence type="ECO:0000313" key="3">
    <source>
        <dbReference type="Proteomes" id="UP000601435"/>
    </source>
</evidence>
<sequence>EVLQRARASLGFDPKIRLQLLYEDRPLQTQETLASLGLPGPPFQVDLQLLHQPRLVERIDMQTSDFQQVCICICGQHAAGKTSFLNQYVDHRFHAERVDTVISVDFKVVNLRVEKEKNMVPVKLLVWDLHGSHHAYNPVLHPIMFRHKAAIIFVADLERLHLNEIQRLLDLSASEDVLERVLVGNKADVAAPGNTEEAEAFATANGLTYFEASAKDHESVDVVLRHILLSVMDKMELKLTPFRRDGVLAPDPPPERLRCALQ</sequence>
<dbReference type="GO" id="GO:0003924">
    <property type="term" value="F:GTPase activity"/>
    <property type="evidence" value="ECO:0007669"/>
    <property type="project" value="InterPro"/>
</dbReference>
<dbReference type="SMART" id="SM00175">
    <property type="entry name" value="RAB"/>
    <property type="match status" value="1"/>
</dbReference>
<dbReference type="PROSITE" id="PS51419">
    <property type="entry name" value="RAB"/>
    <property type="match status" value="1"/>
</dbReference>
<evidence type="ECO:0000256" key="1">
    <source>
        <dbReference type="ARBA" id="ARBA00022741"/>
    </source>
</evidence>
<name>A0A812TZ66_9DINO</name>
<comment type="caution">
    <text evidence="2">The sequence shown here is derived from an EMBL/GenBank/DDBJ whole genome shotgun (WGS) entry which is preliminary data.</text>
</comment>
<dbReference type="Proteomes" id="UP000601435">
    <property type="component" value="Unassembled WGS sequence"/>
</dbReference>
<reference evidence="2" key="1">
    <citation type="submission" date="2021-02" db="EMBL/GenBank/DDBJ databases">
        <authorList>
            <person name="Dougan E. K."/>
            <person name="Rhodes N."/>
            <person name="Thang M."/>
            <person name="Chan C."/>
        </authorList>
    </citation>
    <scope>NUCLEOTIDE SEQUENCE</scope>
</reference>
<proteinExistence type="predicted"/>
<dbReference type="Pfam" id="PF00071">
    <property type="entry name" value="Ras"/>
    <property type="match status" value="1"/>
</dbReference>
<dbReference type="SUPFAM" id="SSF52540">
    <property type="entry name" value="P-loop containing nucleoside triphosphate hydrolases"/>
    <property type="match status" value="1"/>
</dbReference>
<dbReference type="EMBL" id="CAJNJA010025580">
    <property type="protein sequence ID" value="CAE7545310.1"/>
    <property type="molecule type" value="Genomic_DNA"/>
</dbReference>
<protein>
    <submittedName>
        <fullName evidence="2">RAB12 protein</fullName>
    </submittedName>
</protein>
<accession>A0A812TZ66</accession>
<keyword evidence="3" id="KW-1185">Reference proteome</keyword>
<dbReference type="Gene3D" id="3.40.50.300">
    <property type="entry name" value="P-loop containing nucleotide triphosphate hydrolases"/>
    <property type="match status" value="1"/>
</dbReference>
<dbReference type="PANTHER" id="PTHR47978">
    <property type="match status" value="1"/>
</dbReference>
<dbReference type="PRINTS" id="PR00449">
    <property type="entry name" value="RASTRNSFRMNG"/>
</dbReference>
<organism evidence="2 3">
    <name type="scientific">Symbiodinium necroappetens</name>
    <dbReference type="NCBI Taxonomy" id="1628268"/>
    <lineage>
        <taxon>Eukaryota</taxon>
        <taxon>Sar</taxon>
        <taxon>Alveolata</taxon>
        <taxon>Dinophyceae</taxon>
        <taxon>Suessiales</taxon>
        <taxon>Symbiodiniaceae</taxon>
        <taxon>Symbiodinium</taxon>
    </lineage>
</organism>
<dbReference type="GO" id="GO:0005525">
    <property type="term" value="F:GTP binding"/>
    <property type="evidence" value="ECO:0007669"/>
    <property type="project" value="InterPro"/>
</dbReference>
<gene>
    <name evidence="2" type="primary">RAB12</name>
    <name evidence="2" type="ORF">SNEC2469_LOCUS15698</name>
</gene>
<dbReference type="InterPro" id="IPR027417">
    <property type="entry name" value="P-loop_NTPase"/>
</dbReference>
<dbReference type="InterPro" id="IPR001806">
    <property type="entry name" value="Small_GTPase"/>
</dbReference>
<evidence type="ECO:0000313" key="2">
    <source>
        <dbReference type="EMBL" id="CAE7545310.1"/>
    </source>
</evidence>
<dbReference type="AlphaFoldDB" id="A0A812TZ66"/>
<feature type="non-terminal residue" evidence="2">
    <location>
        <position position="1"/>
    </location>
</feature>
<dbReference type="OrthoDB" id="415503at2759"/>